<gene>
    <name evidence="2" type="ORF">Pcinc_012314</name>
</gene>
<dbReference type="Proteomes" id="UP001286313">
    <property type="component" value="Unassembled WGS sequence"/>
</dbReference>
<dbReference type="AlphaFoldDB" id="A0AAE1FZ65"/>
<feature type="region of interest" description="Disordered" evidence="1">
    <location>
        <begin position="20"/>
        <end position="62"/>
    </location>
</feature>
<comment type="caution">
    <text evidence="2">The sequence shown here is derived from an EMBL/GenBank/DDBJ whole genome shotgun (WGS) entry which is preliminary data.</text>
</comment>
<sequence length="154" mass="16412">MITHQTRNFGVFHGGSFGSAMGAYPPAPQPPATTKPEPPPTQVPSNTQPNMMPDGMPPQAFLADAGSNILGYRGSGGATNPNALLQSLIPMPSAYRYPGSAGNTNNLKTQIEFKPVIIVPSGKLDEAKIKEILKEHHAKTIAEKAKKKKKVRKG</sequence>
<protein>
    <submittedName>
        <fullName evidence="2">Uncharacterized protein</fullName>
    </submittedName>
</protein>
<proteinExistence type="predicted"/>
<organism evidence="2 3">
    <name type="scientific">Petrolisthes cinctipes</name>
    <name type="common">Flat porcelain crab</name>
    <dbReference type="NCBI Taxonomy" id="88211"/>
    <lineage>
        <taxon>Eukaryota</taxon>
        <taxon>Metazoa</taxon>
        <taxon>Ecdysozoa</taxon>
        <taxon>Arthropoda</taxon>
        <taxon>Crustacea</taxon>
        <taxon>Multicrustacea</taxon>
        <taxon>Malacostraca</taxon>
        <taxon>Eumalacostraca</taxon>
        <taxon>Eucarida</taxon>
        <taxon>Decapoda</taxon>
        <taxon>Pleocyemata</taxon>
        <taxon>Anomura</taxon>
        <taxon>Galatheoidea</taxon>
        <taxon>Porcellanidae</taxon>
        <taxon>Petrolisthes</taxon>
    </lineage>
</organism>
<dbReference type="EMBL" id="JAWQEG010000995">
    <property type="protein sequence ID" value="KAK3883378.1"/>
    <property type="molecule type" value="Genomic_DNA"/>
</dbReference>
<keyword evidence="3" id="KW-1185">Reference proteome</keyword>
<evidence type="ECO:0000313" key="3">
    <source>
        <dbReference type="Proteomes" id="UP001286313"/>
    </source>
</evidence>
<accession>A0AAE1FZ65</accession>
<reference evidence="2" key="1">
    <citation type="submission" date="2023-10" db="EMBL/GenBank/DDBJ databases">
        <title>Genome assemblies of two species of porcelain crab, Petrolisthes cinctipes and Petrolisthes manimaculis (Anomura: Porcellanidae).</title>
        <authorList>
            <person name="Angst P."/>
        </authorList>
    </citation>
    <scope>NUCLEOTIDE SEQUENCE</scope>
    <source>
        <strain evidence="2">PB745_01</strain>
        <tissue evidence="2">Gill</tissue>
    </source>
</reference>
<name>A0AAE1FZ65_PETCI</name>
<feature type="compositionally biased region" description="Pro residues" evidence="1">
    <location>
        <begin position="25"/>
        <end position="42"/>
    </location>
</feature>
<evidence type="ECO:0000256" key="1">
    <source>
        <dbReference type="SAM" id="MobiDB-lite"/>
    </source>
</evidence>
<evidence type="ECO:0000313" key="2">
    <source>
        <dbReference type="EMBL" id="KAK3883378.1"/>
    </source>
</evidence>